<gene>
    <name evidence="1" type="ORF">H7J73_08570</name>
</gene>
<keyword evidence="2" id="KW-1185">Reference proteome</keyword>
<dbReference type="RefSeq" id="WP_264066920.1">
    <property type="nucleotide sequence ID" value="NZ_JACKTY010000020.1"/>
</dbReference>
<proteinExistence type="predicted"/>
<name>A0ABT3C9D0_9MYCO</name>
<sequence>MTTAIEILSPAEVQAEAIAAIRAALPACYGCGLTYASGREHRPDCTVEPSPLLCEDCDAIRLPSEQGPAWHYDTKTRTYHCNTHQKGTTA</sequence>
<dbReference type="Proteomes" id="UP001526201">
    <property type="component" value="Unassembled WGS sequence"/>
</dbReference>
<reference evidence="1 2" key="1">
    <citation type="journal article" date="2022" name="BMC Genomics">
        <title>Comparative genome analysis of mycobacteria focusing on tRNA and non-coding RNA.</title>
        <authorList>
            <person name="Behra P.R.K."/>
            <person name="Pettersson B.M.F."/>
            <person name="Ramesh M."/>
            <person name="Das S."/>
            <person name="Dasgupta S."/>
            <person name="Kirsebom L.A."/>
        </authorList>
    </citation>
    <scope>NUCLEOTIDE SEQUENCE [LARGE SCALE GENOMIC DNA]</scope>
    <source>
        <strain evidence="1 2">DSM 44078</strain>
    </source>
</reference>
<dbReference type="EMBL" id="JACKTY010000020">
    <property type="protein sequence ID" value="MCV7226084.1"/>
    <property type="molecule type" value="Genomic_DNA"/>
</dbReference>
<accession>A0ABT3C9D0</accession>
<evidence type="ECO:0000313" key="1">
    <source>
        <dbReference type="EMBL" id="MCV7226084.1"/>
    </source>
</evidence>
<protein>
    <submittedName>
        <fullName evidence="1">Uncharacterized protein</fullName>
    </submittedName>
</protein>
<organism evidence="1 2">
    <name type="scientific">Mycolicibacterium komossense</name>
    <dbReference type="NCBI Taxonomy" id="1779"/>
    <lineage>
        <taxon>Bacteria</taxon>
        <taxon>Bacillati</taxon>
        <taxon>Actinomycetota</taxon>
        <taxon>Actinomycetes</taxon>
        <taxon>Mycobacteriales</taxon>
        <taxon>Mycobacteriaceae</taxon>
        <taxon>Mycolicibacterium</taxon>
    </lineage>
</organism>
<comment type="caution">
    <text evidence="1">The sequence shown here is derived from an EMBL/GenBank/DDBJ whole genome shotgun (WGS) entry which is preliminary data.</text>
</comment>
<evidence type="ECO:0000313" key="2">
    <source>
        <dbReference type="Proteomes" id="UP001526201"/>
    </source>
</evidence>